<organism evidence="2">
    <name type="scientific">Platynereis dumerilii</name>
    <name type="common">Dumeril's clam worm</name>
    <dbReference type="NCBI Taxonomy" id="6359"/>
    <lineage>
        <taxon>Eukaryota</taxon>
        <taxon>Metazoa</taxon>
        <taxon>Spiralia</taxon>
        <taxon>Lophotrochozoa</taxon>
        <taxon>Annelida</taxon>
        <taxon>Polychaeta</taxon>
        <taxon>Errantia</taxon>
        <taxon>Phyllodocida</taxon>
        <taxon>Nereididae</taxon>
        <taxon>Platynereis</taxon>
    </lineage>
</organism>
<dbReference type="GO" id="GO:0007218">
    <property type="term" value="P:neuropeptide signaling pathway"/>
    <property type="evidence" value="ECO:0007669"/>
    <property type="project" value="UniProtKB-KW"/>
</dbReference>
<name>V5TBX4_PLADU</name>
<proteinExistence type="evidence at transcript level"/>
<keyword evidence="2" id="KW-0527">Neuropeptide</keyword>
<reference evidence="2" key="1">
    <citation type="submission" date="2013-08" db="EMBL/GenBank/DDBJ databases">
        <title>The neuropeptide complement of the marine annelid Platynereis dumerilii.</title>
        <authorList>
            <person name="Conzelmann M."/>
            <person name="Williams E.A."/>
            <person name="Krug K."/>
            <person name="Franz-Wachtel M."/>
            <person name="Macek B."/>
            <person name="Jekely G."/>
        </authorList>
    </citation>
    <scope>NUCLEOTIDE SEQUENCE</scope>
</reference>
<dbReference type="AlphaFoldDB" id="V5TBX4"/>
<feature type="signal peptide" evidence="1">
    <location>
        <begin position="1"/>
        <end position="19"/>
    </location>
</feature>
<dbReference type="EMBL" id="KF515929">
    <property type="protein sequence ID" value="AHB62368.1"/>
    <property type="molecule type" value="mRNA"/>
</dbReference>
<evidence type="ECO:0000256" key="1">
    <source>
        <dbReference type="SAM" id="SignalP"/>
    </source>
</evidence>
<protein>
    <submittedName>
        <fullName evidence="2">CCWamide neuropeptide</fullName>
    </submittedName>
</protein>
<sequence>MRWIIFCFLIVLFSHTVLCWRIQDFANTDNEADDDDTSARYRQERRLLDYLRDVKRRHVKDRQVQKPPYFLTCSAWQEPCDPWTNNVHTQCCDEDGLVCKCNFWAQNCKCVSRLWGR</sequence>
<keyword evidence="1" id="KW-0732">Signal</keyword>
<accession>V5TBX4</accession>
<evidence type="ECO:0000313" key="2">
    <source>
        <dbReference type="EMBL" id="AHB62368.1"/>
    </source>
</evidence>
<feature type="chain" id="PRO_5004741809" evidence="1">
    <location>
        <begin position="20"/>
        <end position="117"/>
    </location>
</feature>